<sequence>MISARETVSFWRVTSKSVAFRKYSMRLPSKQSKMVNFSLLISLDSRVPRPSICTQRIRDFTIRMKTIISMAGISTPVVSMSTVTTILGSGRLRNWRIFCRGRSTVGLPVIFITKSSPLPKTSLQVRTTSSAWETWGRSLTAKISILGNRLCFASCWSVYFLMAVRIFLVLSGAVIFCSISVALNSRSSSSESSCSEPVSTSTSPTISPSLRNAPLIWMSDVILTAS</sequence>
<gene>
    <name evidence="3" type="ORF">SDC9_150572</name>
</gene>
<comment type="caution">
    <text evidence="3">The sequence shown here is derived from an EMBL/GenBank/DDBJ whole genome shotgun (WGS) entry which is preliminary data.</text>
</comment>
<dbReference type="AlphaFoldDB" id="A0A645EMV1"/>
<evidence type="ECO:0000256" key="1">
    <source>
        <dbReference type="SAM" id="MobiDB-lite"/>
    </source>
</evidence>
<evidence type="ECO:0000256" key="2">
    <source>
        <dbReference type="SAM" id="Phobius"/>
    </source>
</evidence>
<evidence type="ECO:0000313" key="3">
    <source>
        <dbReference type="EMBL" id="MPN03345.1"/>
    </source>
</evidence>
<organism evidence="3">
    <name type="scientific">bioreactor metagenome</name>
    <dbReference type="NCBI Taxonomy" id="1076179"/>
    <lineage>
        <taxon>unclassified sequences</taxon>
        <taxon>metagenomes</taxon>
        <taxon>ecological metagenomes</taxon>
    </lineage>
</organism>
<dbReference type="EMBL" id="VSSQ01049267">
    <property type="protein sequence ID" value="MPN03345.1"/>
    <property type="molecule type" value="Genomic_DNA"/>
</dbReference>
<keyword evidence="2" id="KW-0472">Membrane</keyword>
<keyword evidence="2" id="KW-0812">Transmembrane</keyword>
<keyword evidence="2" id="KW-1133">Transmembrane helix</keyword>
<reference evidence="3" key="1">
    <citation type="submission" date="2019-08" db="EMBL/GenBank/DDBJ databases">
        <authorList>
            <person name="Kucharzyk K."/>
            <person name="Murdoch R.W."/>
            <person name="Higgins S."/>
            <person name="Loffler F."/>
        </authorList>
    </citation>
    <scope>NUCLEOTIDE SEQUENCE</scope>
</reference>
<accession>A0A645EMV1</accession>
<feature type="region of interest" description="Disordered" evidence="1">
    <location>
        <begin position="187"/>
        <end position="206"/>
    </location>
</feature>
<name>A0A645EMV1_9ZZZZ</name>
<protein>
    <submittedName>
        <fullName evidence="3">Uncharacterized protein</fullName>
    </submittedName>
</protein>
<proteinExistence type="predicted"/>
<feature type="transmembrane region" description="Helical" evidence="2">
    <location>
        <begin position="156"/>
        <end position="183"/>
    </location>
</feature>